<protein>
    <submittedName>
        <fullName evidence="2">Uncharacterized protein</fullName>
    </submittedName>
</protein>
<evidence type="ECO:0000256" key="1">
    <source>
        <dbReference type="SAM" id="MobiDB-lite"/>
    </source>
</evidence>
<dbReference type="Proteomes" id="UP000265520">
    <property type="component" value="Unassembled WGS sequence"/>
</dbReference>
<name>A0A392VHY5_9FABA</name>
<dbReference type="AlphaFoldDB" id="A0A392VHY5"/>
<evidence type="ECO:0000313" key="2">
    <source>
        <dbReference type="EMBL" id="MCI88016.1"/>
    </source>
</evidence>
<dbReference type="EMBL" id="LXQA011181400">
    <property type="protein sequence ID" value="MCI88016.1"/>
    <property type="molecule type" value="Genomic_DNA"/>
</dbReference>
<sequence>MDILLGFFGFDLGFPARWPPAVTTPPPSPDSGKGDGPLPVFIHSDECSS</sequence>
<feature type="region of interest" description="Disordered" evidence="1">
    <location>
        <begin position="19"/>
        <end position="39"/>
    </location>
</feature>
<organism evidence="2 3">
    <name type="scientific">Trifolium medium</name>
    <dbReference type="NCBI Taxonomy" id="97028"/>
    <lineage>
        <taxon>Eukaryota</taxon>
        <taxon>Viridiplantae</taxon>
        <taxon>Streptophyta</taxon>
        <taxon>Embryophyta</taxon>
        <taxon>Tracheophyta</taxon>
        <taxon>Spermatophyta</taxon>
        <taxon>Magnoliopsida</taxon>
        <taxon>eudicotyledons</taxon>
        <taxon>Gunneridae</taxon>
        <taxon>Pentapetalae</taxon>
        <taxon>rosids</taxon>
        <taxon>fabids</taxon>
        <taxon>Fabales</taxon>
        <taxon>Fabaceae</taxon>
        <taxon>Papilionoideae</taxon>
        <taxon>50 kb inversion clade</taxon>
        <taxon>NPAAA clade</taxon>
        <taxon>Hologalegina</taxon>
        <taxon>IRL clade</taxon>
        <taxon>Trifolieae</taxon>
        <taxon>Trifolium</taxon>
    </lineage>
</organism>
<keyword evidence="3" id="KW-1185">Reference proteome</keyword>
<evidence type="ECO:0000313" key="3">
    <source>
        <dbReference type="Proteomes" id="UP000265520"/>
    </source>
</evidence>
<accession>A0A392VHY5</accession>
<proteinExistence type="predicted"/>
<reference evidence="2 3" key="1">
    <citation type="journal article" date="2018" name="Front. Plant Sci.">
        <title>Red Clover (Trifolium pratense) and Zigzag Clover (T. medium) - A Picture of Genomic Similarities and Differences.</title>
        <authorList>
            <person name="Dluhosova J."/>
            <person name="Istvanek J."/>
            <person name="Nedelnik J."/>
            <person name="Repkova J."/>
        </authorList>
    </citation>
    <scope>NUCLEOTIDE SEQUENCE [LARGE SCALE GENOMIC DNA]</scope>
    <source>
        <strain evidence="3">cv. 10/8</strain>
        <tissue evidence="2">Leaf</tissue>
    </source>
</reference>
<comment type="caution">
    <text evidence="2">The sequence shown here is derived from an EMBL/GenBank/DDBJ whole genome shotgun (WGS) entry which is preliminary data.</text>
</comment>